<name>A0ABQ5JAN5_9ASTR</name>
<comment type="cofactor">
    <cofactor evidence="1">
        <name>a divalent metal cation</name>
        <dbReference type="ChEBI" id="CHEBI:60240"/>
    </cofactor>
</comment>
<dbReference type="InterPro" id="IPR027806">
    <property type="entry name" value="HARBI1_dom"/>
</dbReference>
<evidence type="ECO:0000313" key="4">
    <source>
        <dbReference type="EMBL" id="GJU09201.1"/>
    </source>
</evidence>
<keyword evidence="5" id="KW-1185">Reference proteome</keyword>
<dbReference type="Pfam" id="PF13359">
    <property type="entry name" value="DDE_Tnp_4"/>
    <property type="match status" value="1"/>
</dbReference>
<evidence type="ECO:0000256" key="1">
    <source>
        <dbReference type="ARBA" id="ARBA00001968"/>
    </source>
</evidence>
<protein>
    <submittedName>
        <fullName evidence="4">Harbinger transposase-derived nuclease domain-containing protein</fullName>
    </submittedName>
</protein>
<comment type="caution">
    <text evidence="4">The sequence shown here is derived from an EMBL/GenBank/DDBJ whole genome shotgun (WGS) entry which is preliminary data.</text>
</comment>
<reference evidence="4" key="2">
    <citation type="submission" date="2022-01" db="EMBL/GenBank/DDBJ databases">
        <authorList>
            <person name="Yamashiro T."/>
            <person name="Shiraishi A."/>
            <person name="Satake H."/>
            <person name="Nakayama K."/>
        </authorList>
    </citation>
    <scope>NUCLEOTIDE SEQUENCE</scope>
</reference>
<keyword evidence="2" id="KW-0479">Metal-binding</keyword>
<accession>A0ABQ5JAN5</accession>
<dbReference type="Proteomes" id="UP001151760">
    <property type="component" value="Unassembled WGS sequence"/>
</dbReference>
<sequence>MAPYRNVRYWLGDFRRRRALNNKEKFNHSHAKLRNVIERTYGVLKARFLILKRMTSFSLTTQRNMTITCFALHNFICKEGLDDELFFTYDQSNMQLDNENVLVEDDGGIEEDEVEWESEVIGLNGTPRMAILPAQMENTLEGTLTSTGNVHSLSRVVGSPMNCVGQKLLRGLLVF</sequence>
<evidence type="ECO:0000313" key="5">
    <source>
        <dbReference type="Proteomes" id="UP001151760"/>
    </source>
</evidence>
<organism evidence="4 5">
    <name type="scientific">Tanacetum coccineum</name>
    <dbReference type="NCBI Taxonomy" id="301880"/>
    <lineage>
        <taxon>Eukaryota</taxon>
        <taxon>Viridiplantae</taxon>
        <taxon>Streptophyta</taxon>
        <taxon>Embryophyta</taxon>
        <taxon>Tracheophyta</taxon>
        <taxon>Spermatophyta</taxon>
        <taxon>Magnoliopsida</taxon>
        <taxon>eudicotyledons</taxon>
        <taxon>Gunneridae</taxon>
        <taxon>Pentapetalae</taxon>
        <taxon>asterids</taxon>
        <taxon>campanulids</taxon>
        <taxon>Asterales</taxon>
        <taxon>Asteraceae</taxon>
        <taxon>Asteroideae</taxon>
        <taxon>Anthemideae</taxon>
        <taxon>Anthemidinae</taxon>
        <taxon>Tanacetum</taxon>
    </lineage>
</organism>
<feature type="domain" description="DDE Tnp4" evidence="3">
    <location>
        <begin position="17"/>
        <end position="74"/>
    </location>
</feature>
<reference evidence="4" key="1">
    <citation type="journal article" date="2022" name="Int. J. Mol. Sci.">
        <title>Draft Genome of Tanacetum Coccineum: Genomic Comparison of Closely Related Tanacetum-Family Plants.</title>
        <authorList>
            <person name="Yamashiro T."/>
            <person name="Shiraishi A."/>
            <person name="Nakayama K."/>
            <person name="Satake H."/>
        </authorList>
    </citation>
    <scope>NUCLEOTIDE SEQUENCE</scope>
</reference>
<proteinExistence type="predicted"/>
<gene>
    <name evidence="4" type="ORF">Tco_1125631</name>
</gene>
<evidence type="ECO:0000256" key="2">
    <source>
        <dbReference type="ARBA" id="ARBA00022723"/>
    </source>
</evidence>
<dbReference type="EMBL" id="BQNB010021706">
    <property type="protein sequence ID" value="GJU09201.1"/>
    <property type="molecule type" value="Genomic_DNA"/>
</dbReference>
<evidence type="ECO:0000259" key="3">
    <source>
        <dbReference type="Pfam" id="PF13359"/>
    </source>
</evidence>